<comment type="caution">
    <text evidence="2">Lacks conserved residue(s) required for the propagation of feature annotation.</text>
</comment>
<evidence type="ECO:0000313" key="5">
    <source>
        <dbReference type="EMBL" id="KAK2161930.1"/>
    </source>
</evidence>
<evidence type="ECO:0000256" key="3">
    <source>
        <dbReference type="SAM" id="MobiDB-lite"/>
    </source>
</evidence>
<keyword evidence="6" id="KW-1185">Reference proteome</keyword>
<dbReference type="InterPro" id="IPR042333">
    <property type="entry name" value="LRAD2/Mig-13-like"/>
</dbReference>
<sequence>MLSVIKSHYSAAVTVVTMLSLSVTQGKITEDVAIPSNYCDVSNIEVDAVHIYNIADELRRSCSITMKADLEHFMIGFSHKVFDCNSPRSDYLFTPGEYLTMIFEKPLGKQKYNFSIVVTSYESGFFCNSDQMYCMYKGREMCIDDDVRCDGVKNCPDAKDEELCSKPRCFGSCRFSNDVTEFESSNKGAISMGILITIILLAALGVVGIVTLIVCCCRRQRRNAGLVIRHPQQPVTQQSVQSAAPASSPLIYYPTGTQPPSAPLPPPVGSQLATHPGYQPMAPPGAVLGGYQQLPSSYPQGPPSAGETGPPPAPYNPDYGPPTQPPPYSTQAVASAPPMGQ</sequence>
<proteinExistence type="predicted"/>
<dbReference type="CDD" id="cd00112">
    <property type="entry name" value="LDLa"/>
    <property type="match status" value="1"/>
</dbReference>
<comment type="caution">
    <text evidence="5">The sequence shown here is derived from an EMBL/GenBank/DDBJ whole genome shotgun (WGS) entry which is preliminary data.</text>
</comment>
<dbReference type="Proteomes" id="UP001208570">
    <property type="component" value="Unassembled WGS sequence"/>
</dbReference>
<feature type="compositionally biased region" description="Low complexity" evidence="3">
    <location>
        <begin position="249"/>
        <end position="259"/>
    </location>
</feature>
<dbReference type="PROSITE" id="PS01209">
    <property type="entry name" value="LDLRA_1"/>
    <property type="match status" value="1"/>
</dbReference>
<gene>
    <name evidence="5" type="ORF">LSH36_107g00007</name>
</gene>
<dbReference type="InterPro" id="IPR023415">
    <property type="entry name" value="LDLR_class-A_CS"/>
</dbReference>
<evidence type="ECO:0000313" key="6">
    <source>
        <dbReference type="Proteomes" id="UP001208570"/>
    </source>
</evidence>
<feature type="region of interest" description="Disordered" evidence="3">
    <location>
        <begin position="249"/>
        <end position="341"/>
    </location>
</feature>
<dbReference type="PROSITE" id="PS50068">
    <property type="entry name" value="LDLRA_2"/>
    <property type="match status" value="1"/>
</dbReference>
<dbReference type="EMBL" id="JAODUP010000107">
    <property type="protein sequence ID" value="KAK2161930.1"/>
    <property type="molecule type" value="Genomic_DNA"/>
</dbReference>
<evidence type="ECO:0000256" key="1">
    <source>
        <dbReference type="ARBA" id="ARBA00023157"/>
    </source>
</evidence>
<dbReference type="InterPro" id="IPR002172">
    <property type="entry name" value="LDrepeatLR_classA_rpt"/>
</dbReference>
<feature type="transmembrane region" description="Helical" evidence="4">
    <location>
        <begin position="189"/>
        <end position="214"/>
    </location>
</feature>
<keyword evidence="4" id="KW-0812">Transmembrane</keyword>
<keyword evidence="4" id="KW-1133">Transmembrane helix</keyword>
<feature type="compositionally biased region" description="Pro residues" evidence="3">
    <location>
        <begin position="309"/>
        <end position="328"/>
    </location>
</feature>
<name>A0AAD9K052_9ANNE</name>
<dbReference type="SUPFAM" id="SSF57424">
    <property type="entry name" value="LDL receptor-like module"/>
    <property type="match status" value="1"/>
</dbReference>
<dbReference type="AlphaFoldDB" id="A0AAD9K052"/>
<evidence type="ECO:0000256" key="2">
    <source>
        <dbReference type="PROSITE-ProRule" id="PRU00124"/>
    </source>
</evidence>
<evidence type="ECO:0000256" key="4">
    <source>
        <dbReference type="SAM" id="Phobius"/>
    </source>
</evidence>
<organism evidence="5 6">
    <name type="scientific">Paralvinella palmiformis</name>
    <dbReference type="NCBI Taxonomy" id="53620"/>
    <lineage>
        <taxon>Eukaryota</taxon>
        <taxon>Metazoa</taxon>
        <taxon>Spiralia</taxon>
        <taxon>Lophotrochozoa</taxon>
        <taxon>Annelida</taxon>
        <taxon>Polychaeta</taxon>
        <taxon>Sedentaria</taxon>
        <taxon>Canalipalpata</taxon>
        <taxon>Terebellida</taxon>
        <taxon>Terebelliformia</taxon>
        <taxon>Alvinellidae</taxon>
        <taxon>Paralvinella</taxon>
    </lineage>
</organism>
<dbReference type="SMART" id="SM00192">
    <property type="entry name" value="LDLa"/>
    <property type="match status" value="1"/>
</dbReference>
<reference evidence="5" key="1">
    <citation type="journal article" date="2023" name="Mol. Biol. Evol.">
        <title>Third-Generation Sequencing Reveals the Adaptive Role of the Epigenome in Three Deep-Sea Polychaetes.</title>
        <authorList>
            <person name="Perez M."/>
            <person name="Aroh O."/>
            <person name="Sun Y."/>
            <person name="Lan Y."/>
            <person name="Juniper S.K."/>
            <person name="Young C.R."/>
            <person name="Angers B."/>
            <person name="Qian P.Y."/>
        </authorList>
    </citation>
    <scope>NUCLEOTIDE SEQUENCE</scope>
    <source>
        <strain evidence="5">P08H-3</strain>
    </source>
</reference>
<protein>
    <recommendedName>
        <fullName evidence="7">CUB domain-containing protein</fullName>
    </recommendedName>
</protein>
<feature type="disulfide bond" evidence="2">
    <location>
        <begin position="149"/>
        <end position="164"/>
    </location>
</feature>
<dbReference type="PANTHER" id="PTHR24652">
    <property type="entry name" value="LOW-DENSITY LIPOPROTEIN RECEPTOR CLASS A DOMAIN-CONTAINING PROTEIN 2"/>
    <property type="match status" value="1"/>
</dbReference>
<dbReference type="InterPro" id="IPR036055">
    <property type="entry name" value="LDL_receptor-like_sf"/>
</dbReference>
<keyword evidence="1 2" id="KW-1015">Disulfide bond</keyword>
<accession>A0AAD9K052</accession>
<keyword evidence="4" id="KW-0472">Membrane</keyword>
<dbReference type="Gene3D" id="2.40.128.620">
    <property type="match status" value="1"/>
</dbReference>
<evidence type="ECO:0008006" key="7">
    <source>
        <dbReference type="Google" id="ProtNLM"/>
    </source>
</evidence>